<proteinExistence type="predicted"/>
<evidence type="ECO:0000313" key="1">
    <source>
        <dbReference type="EMBL" id="MBI3127432.1"/>
    </source>
</evidence>
<dbReference type="Proteomes" id="UP000782312">
    <property type="component" value="Unassembled WGS sequence"/>
</dbReference>
<dbReference type="AlphaFoldDB" id="A0A932HY60"/>
<evidence type="ECO:0000313" key="2">
    <source>
        <dbReference type="Proteomes" id="UP000782312"/>
    </source>
</evidence>
<comment type="caution">
    <text evidence="1">The sequence shown here is derived from an EMBL/GenBank/DDBJ whole genome shotgun (WGS) entry which is preliminary data.</text>
</comment>
<sequence length="91" mass="9910">MPALERERAFLESHREELLKQYGGKFLAIRGEEVLGAFDTIEDALRGTFSVHGLDNVLIRRPSEAQIEFSAPALTLGILHADPEHAAGGVG</sequence>
<organism evidence="1 2">
    <name type="scientific">Tectimicrobiota bacterium</name>
    <dbReference type="NCBI Taxonomy" id="2528274"/>
    <lineage>
        <taxon>Bacteria</taxon>
        <taxon>Pseudomonadati</taxon>
        <taxon>Nitrospinota/Tectimicrobiota group</taxon>
        <taxon>Candidatus Tectimicrobiota</taxon>
    </lineage>
</organism>
<evidence type="ECO:0008006" key="3">
    <source>
        <dbReference type="Google" id="ProtNLM"/>
    </source>
</evidence>
<dbReference type="EMBL" id="JACPUR010000017">
    <property type="protein sequence ID" value="MBI3127432.1"/>
    <property type="molecule type" value="Genomic_DNA"/>
</dbReference>
<reference evidence="1" key="1">
    <citation type="submission" date="2020-07" db="EMBL/GenBank/DDBJ databases">
        <title>Huge and variable diversity of episymbiotic CPR bacteria and DPANN archaea in groundwater ecosystems.</title>
        <authorList>
            <person name="He C.Y."/>
            <person name="Keren R."/>
            <person name="Whittaker M."/>
            <person name="Farag I.F."/>
            <person name="Doudna J."/>
            <person name="Cate J.H.D."/>
            <person name="Banfield J.F."/>
        </authorList>
    </citation>
    <scope>NUCLEOTIDE SEQUENCE</scope>
    <source>
        <strain evidence="1">NC_groundwater_763_Ag_S-0.2um_68_21</strain>
    </source>
</reference>
<protein>
    <recommendedName>
        <fullName evidence="3">DUF5678 domain-containing protein</fullName>
    </recommendedName>
</protein>
<name>A0A932HY60_UNCTE</name>
<gene>
    <name evidence="1" type="ORF">HYZ11_07495</name>
</gene>
<accession>A0A932HY60</accession>